<feature type="region of interest" description="Disordered" evidence="9">
    <location>
        <begin position="468"/>
        <end position="507"/>
    </location>
</feature>
<keyword evidence="5" id="KW-0418">Kinase</keyword>
<dbReference type="Proteomes" id="UP000579812">
    <property type="component" value="Unassembled WGS sequence"/>
</dbReference>
<dbReference type="GO" id="GO:0004674">
    <property type="term" value="F:protein serine/threonine kinase activity"/>
    <property type="evidence" value="ECO:0007669"/>
    <property type="project" value="UniProtKB-KW"/>
</dbReference>
<dbReference type="GO" id="GO:0005737">
    <property type="term" value="C:cytoplasm"/>
    <property type="evidence" value="ECO:0007669"/>
    <property type="project" value="TreeGrafter"/>
</dbReference>
<evidence type="ECO:0000256" key="9">
    <source>
        <dbReference type="SAM" id="MobiDB-lite"/>
    </source>
</evidence>
<dbReference type="PANTHER" id="PTHR22984:SF11">
    <property type="entry name" value="AURORA KINASE-RELATED"/>
    <property type="match status" value="1"/>
</dbReference>
<keyword evidence="2" id="KW-0723">Serine/threonine-protein kinase</keyword>
<evidence type="ECO:0000313" key="11">
    <source>
        <dbReference type="EMBL" id="KAF4094719.1"/>
    </source>
</evidence>
<evidence type="ECO:0000256" key="6">
    <source>
        <dbReference type="ARBA" id="ARBA00022840"/>
    </source>
</evidence>
<dbReference type="Pfam" id="PF25234">
    <property type="entry name" value="Periphilin_C"/>
    <property type="match status" value="1"/>
</dbReference>
<dbReference type="Gene3D" id="3.30.200.20">
    <property type="entry name" value="Phosphorylase Kinase, domain 1"/>
    <property type="match status" value="1"/>
</dbReference>
<dbReference type="InterPro" id="IPR011009">
    <property type="entry name" value="Kinase-like_dom_sf"/>
</dbReference>
<protein>
    <recommendedName>
        <fullName evidence="1">non-specific serine/threonine protein kinase</fullName>
        <ecNumber evidence="1">2.7.11.1</ecNumber>
    </recommendedName>
</protein>
<name>A0A7J6BHX4_9TELE</name>
<sequence>MQQINTQKGGRAVLVSGACSTLRTKVCPRVSDREPSQERPQTPRAEPTADTDPFESEPVLDYAQATQSRAVASAESSSDVFEDELFKPWYHEAIIILTLQRPPSCDHVIRLYDWFIMEEQDVLVIENLHPCVTLSEFIRQNRRHLNEETARRVLQQLTVALKHCLDRGVGPVTDLRRVLINTYTLQLKIMDFTYADLIPNVQYDSSRRARFVVTAVEGLYKVMKELIDRFPLWEKAFLSKDCRDLLQKLGHGGPAMIETLEDILDHACRSEPRFTPLTRDRLSSSPAAEPRIKLQFTVRRLSIMKNKDLSFRHVRGTPVSCRTVRVVPRSWPQERDYRRIYYGGDHGLIHHSKKLQEHRERLLKQREALYFCNTRREDRPAGPQAHLRVGGAVSSQPGVRGQRSSSRGGGDALLQAIMNLNKMVGGAVSSKPGVRGQRSSSRGGGDALLQAIMNLHREVDRKGVKRRTVMASRNTQNISISISGSLSPAPPKNCTQADEHRDLSGGSAHASASASKIFFSDLDEIPGLGGEPEEPTPEEHRAQAINNKAQEIEKLYKQDCETFGIVVKMLISKNPALEPMLLSVLHKNLVEIGEIYLENLSQFISEVNALVKPNQTGQTQP</sequence>
<proteinExistence type="predicted"/>
<feature type="compositionally biased region" description="Low complexity" evidence="9">
    <location>
        <begin position="394"/>
        <end position="406"/>
    </location>
</feature>
<comment type="caution">
    <text evidence="11">The sequence shown here is derived from an EMBL/GenBank/DDBJ whole genome shotgun (WGS) entry which is preliminary data.</text>
</comment>
<keyword evidence="3" id="KW-0808">Transferase</keyword>
<evidence type="ECO:0000256" key="1">
    <source>
        <dbReference type="ARBA" id="ARBA00012513"/>
    </source>
</evidence>
<comment type="catalytic activity">
    <reaction evidence="7">
        <text>L-threonyl-[protein] + ATP = O-phospho-L-threonyl-[protein] + ADP + H(+)</text>
        <dbReference type="Rhea" id="RHEA:46608"/>
        <dbReference type="Rhea" id="RHEA-COMP:11060"/>
        <dbReference type="Rhea" id="RHEA-COMP:11605"/>
        <dbReference type="ChEBI" id="CHEBI:15378"/>
        <dbReference type="ChEBI" id="CHEBI:30013"/>
        <dbReference type="ChEBI" id="CHEBI:30616"/>
        <dbReference type="ChEBI" id="CHEBI:61977"/>
        <dbReference type="ChEBI" id="CHEBI:456216"/>
        <dbReference type="EC" id="2.7.11.1"/>
    </reaction>
</comment>
<dbReference type="InterPro" id="IPR051138">
    <property type="entry name" value="PIM_Ser/Thr_kinase"/>
</dbReference>
<gene>
    <name evidence="11" type="ORF">G5714_023797</name>
</gene>
<dbReference type="InterPro" id="IPR057603">
    <property type="entry name" value="Periphilin-1_C"/>
</dbReference>
<dbReference type="GO" id="GO:0005524">
    <property type="term" value="F:ATP binding"/>
    <property type="evidence" value="ECO:0007669"/>
    <property type="project" value="UniProtKB-KW"/>
</dbReference>
<evidence type="ECO:0000313" key="12">
    <source>
        <dbReference type="Proteomes" id="UP000579812"/>
    </source>
</evidence>
<dbReference type="PANTHER" id="PTHR22984">
    <property type="entry name" value="SERINE/THREONINE-PROTEIN KINASE PIM"/>
    <property type="match status" value="1"/>
</dbReference>
<evidence type="ECO:0000256" key="8">
    <source>
        <dbReference type="ARBA" id="ARBA00048679"/>
    </source>
</evidence>
<dbReference type="GO" id="GO:0007346">
    <property type="term" value="P:regulation of mitotic cell cycle"/>
    <property type="evidence" value="ECO:0007669"/>
    <property type="project" value="TreeGrafter"/>
</dbReference>
<feature type="region of interest" description="Disordered" evidence="9">
    <location>
        <begin position="26"/>
        <end position="55"/>
    </location>
</feature>
<keyword evidence="6" id="KW-0067">ATP-binding</keyword>
<dbReference type="Gene3D" id="1.10.510.10">
    <property type="entry name" value="Transferase(Phosphotransferase) domain 1"/>
    <property type="match status" value="1"/>
</dbReference>
<dbReference type="EMBL" id="JAAMOB010000025">
    <property type="protein sequence ID" value="KAF4094719.1"/>
    <property type="molecule type" value="Genomic_DNA"/>
</dbReference>
<keyword evidence="4" id="KW-0547">Nucleotide-binding</keyword>
<evidence type="ECO:0000256" key="5">
    <source>
        <dbReference type="ARBA" id="ARBA00022777"/>
    </source>
</evidence>
<comment type="catalytic activity">
    <reaction evidence="8">
        <text>L-seryl-[protein] + ATP = O-phospho-L-seryl-[protein] + ADP + H(+)</text>
        <dbReference type="Rhea" id="RHEA:17989"/>
        <dbReference type="Rhea" id="RHEA-COMP:9863"/>
        <dbReference type="Rhea" id="RHEA-COMP:11604"/>
        <dbReference type="ChEBI" id="CHEBI:15378"/>
        <dbReference type="ChEBI" id="CHEBI:29999"/>
        <dbReference type="ChEBI" id="CHEBI:30616"/>
        <dbReference type="ChEBI" id="CHEBI:83421"/>
        <dbReference type="ChEBI" id="CHEBI:456216"/>
        <dbReference type="EC" id="2.7.11.1"/>
    </reaction>
</comment>
<dbReference type="EC" id="2.7.11.1" evidence="1"/>
<dbReference type="SUPFAM" id="SSF56112">
    <property type="entry name" value="Protein kinase-like (PK-like)"/>
    <property type="match status" value="1"/>
</dbReference>
<dbReference type="GO" id="GO:0043066">
    <property type="term" value="P:negative regulation of apoptotic process"/>
    <property type="evidence" value="ECO:0007669"/>
    <property type="project" value="TreeGrafter"/>
</dbReference>
<accession>A0A7J6BHX4</accession>
<evidence type="ECO:0000256" key="2">
    <source>
        <dbReference type="ARBA" id="ARBA00022527"/>
    </source>
</evidence>
<feature type="domain" description="Periphilin-1 C-terminal" evidence="10">
    <location>
        <begin position="533"/>
        <end position="608"/>
    </location>
</feature>
<dbReference type="AlphaFoldDB" id="A0A7J6BHX4"/>
<feature type="region of interest" description="Disordered" evidence="9">
    <location>
        <begin position="380"/>
        <end position="409"/>
    </location>
</feature>
<feature type="compositionally biased region" description="Polar residues" evidence="9">
    <location>
        <begin position="471"/>
        <end position="486"/>
    </location>
</feature>
<keyword evidence="12" id="KW-1185">Reference proteome</keyword>
<dbReference type="CDD" id="cd22896">
    <property type="entry name" value="periphilin-like"/>
    <property type="match status" value="1"/>
</dbReference>
<organism evidence="11 12">
    <name type="scientific">Onychostoma macrolepis</name>
    <dbReference type="NCBI Taxonomy" id="369639"/>
    <lineage>
        <taxon>Eukaryota</taxon>
        <taxon>Metazoa</taxon>
        <taxon>Chordata</taxon>
        <taxon>Craniata</taxon>
        <taxon>Vertebrata</taxon>
        <taxon>Euteleostomi</taxon>
        <taxon>Actinopterygii</taxon>
        <taxon>Neopterygii</taxon>
        <taxon>Teleostei</taxon>
        <taxon>Ostariophysi</taxon>
        <taxon>Cypriniformes</taxon>
        <taxon>Cyprinidae</taxon>
        <taxon>Acrossocheilinae</taxon>
        <taxon>Onychostoma</taxon>
    </lineage>
</organism>
<evidence type="ECO:0000259" key="10">
    <source>
        <dbReference type="Pfam" id="PF25234"/>
    </source>
</evidence>
<evidence type="ECO:0000256" key="4">
    <source>
        <dbReference type="ARBA" id="ARBA00022741"/>
    </source>
</evidence>
<evidence type="ECO:0000256" key="3">
    <source>
        <dbReference type="ARBA" id="ARBA00022679"/>
    </source>
</evidence>
<reference evidence="11 12" key="1">
    <citation type="submission" date="2020-04" db="EMBL/GenBank/DDBJ databases">
        <title>Chromosome-level genome assembly of a cyprinid fish Onychostoma macrolepis by integration of Nanopore Sequencing, Bionano and Hi-C technology.</title>
        <authorList>
            <person name="Wang D."/>
        </authorList>
    </citation>
    <scope>NUCLEOTIDE SEQUENCE [LARGE SCALE GENOMIC DNA]</scope>
    <source>
        <strain evidence="11">SWU-2019</strain>
        <tissue evidence="11">Muscle</tissue>
    </source>
</reference>
<evidence type="ECO:0000256" key="7">
    <source>
        <dbReference type="ARBA" id="ARBA00047899"/>
    </source>
</evidence>